<accession>A0A7J6LCV8</accession>
<dbReference type="Gene3D" id="3.30.60.90">
    <property type="match status" value="1"/>
</dbReference>
<reference evidence="7 8" key="1">
    <citation type="submission" date="2020-04" db="EMBL/GenBank/DDBJ databases">
        <title>Perkinsus chesapeaki whole genome sequence.</title>
        <authorList>
            <person name="Bogema D.R."/>
        </authorList>
    </citation>
    <scope>NUCLEOTIDE SEQUENCE [LARGE SCALE GENOMIC DNA]</scope>
    <source>
        <strain evidence="7">ATCC PRA-425</strain>
    </source>
</reference>
<evidence type="ECO:0000256" key="3">
    <source>
        <dbReference type="ARBA" id="ARBA00022833"/>
    </source>
</evidence>
<evidence type="ECO:0000313" key="7">
    <source>
        <dbReference type="EMBL" id="KAF4656830.1"/>
    </source>
</evidence>
<dbReference type="SUPFAM" id="SSF57850">
    <property type="entry name" value="RING/U-box"/>
    <property type="match status" value="2"/>
</dbReference>
<dbReference type="InterPro" id="IPR043145">
    <property type="entry name" value="Znf_ZZ_sf"/>
</dbReference>
<dbReference type="PROSITE" id="PS50089">
    <property type="entry name" value="ZF_RING_2"/>
    <property type="match status" value="1"/>
</dbReference>
<dbReference type="InterPro" id="IPR001841">
    <property type="entry name" value="Znf_RING"/>
</dbReference>
<protein>
    <recommendedName>
        <fullName evidence="6">RING-type domain-containing protein</fullName>
    </recommendedName>
</protein>
<dbReference type="SMART" id="SM00184">
    <property type="entry name" value="RING"/>
    <property type="match status" value="1"/>
</dbReference>
<dbReference type="EMBL" id="JAAPAO010000575">
    <property type="protein sequence ID" value="KAF4656830.1"/>
    <property type="molecule type" value="Genomic_DNA"/>
</dbReference>
<dbReference type="OrthoDB" id="1302410at2759"/>
<keyword evidence="1" id="KW-0479">Metal-binding</keyword>
<dbReference type="GO" id="GO:0008270">
    <property type="term" value="F:zinc ion binding"/>
    <property type="evidence" value="ECO:0007669"/>
    <property type="project" value="UniProtKB-KW"/>
</dbReference>
<sequence length="392" mass="43808">MASRPPTLSYFCHSCGHRGTTTVCRVCGGKDSTTVTDIPPILEEPYAATAEPYNNNDEDDDDDAFDESWLGRRHLTVESVTVMPAPSTRCQTAQPGSHGGRQGRGSGSRFVVAPNITEEDDMEDPSAGPPPSTTGGGQTGKAVCAAMMESLEKDRVDISPIDIDVLREDLGLDGRRYCAICADEDEDPDPFTELPCGHEFHLDCLKLWLTNNSCCPLCRFQLPKTDIEYYRMVGDDLMVRLLEQQQHHYEMREESKRRQHARKVHLALLRGNPLHVGVRCAWCEMTPIIGSTRYRCDVCGPDFTVCQECESRYFCAQTHRHKCSTITVDSKQLLKDWPIDRDPQTSAANIDGSMRERLEESRGTAIEGYLGFNLESDTGRESAAVCYRPTTR</sequence>
<feature type="domain" description="RING-type" evidence="6">
    <location>
        <begin position="178"/>
        <end position="219"/>
    </location>
</feature>
<keyword evidence="2 4" id="KW-0863">Zinc-finger</keyword>
<dbReference type="PANTHER" id="PTHR15710">
    <property type="entry name" value="E3 UBIQUITIN-PROTEIN LIGASE PRAJA"/>
    <property type="match status" value="1"/>
</dbReference>
<keyword evidence="3" id="KW-0862">Zinc</keyword>
<proteinExistence type="predicted"/>
<name>A0A7J6LCV8_PERCH</name>
<evidence type="ECO:0000256" key="4">
    <source>
        <dbReference type="PROSITE-ProRule" id="PRU00175"/>
    </source>
</evidence>
<dbReference type="AlphaFoldDB" id="A0A7J6LCV8"/>
<dbReference type="InterPro" id="IPR013083">
    <property type="entry name" value="Znf_RING/FYVE/PHD"/>
</dbReference>
<evidence type="ECO:0000256" key="5">
    <source>
        <dbReference type="SAM" id="MobiDB-lite"/>
    </source>
</evidence>
<evidence type="ECO:0000313" key="8">
    <source>
        <dbReference type="Proteomes" id="UP000591131"/>
    </source>
</evidence>
<evidence type="ECO:0000259" key="6">
    <source>
        <dbReference type="PROSITE" id="PS50089"/>
    </source>
</evidence>
<dbReference type="Proteomes" id="UP000591131">
    <property type="component" value="Unassembled WGS sequence"/>
</dbReference>
<organism evidence="7 8">
    <name type="scientific">Perkinsus chesapeaki</name>
    <name type="common">Clam parasite</name>
    <name type="synonym">Perkinsus andrewsi</name>
    <dbReference type="NCBI Taxonomy" id="330153"/>
    <lineage>
        <taxon>Eukaryota</taxon>
        <taxon>Sar</taxon>
        <taxon>Alveolata</taxon>
        <taxon>Perkinsozoa</taxon>
        <taxon>Perkinsea</taxon>
        <taxon>Perkinsida</taxon>
        <taxon>Perkinsidae</taxon>
        <taxon>Perkinsus</taxon>
    </lineage>
</organism>
<evidence type="ECO:0000256" key="1">
    <source>
        <dbReference type="ARBA" id="ARBA00022723"/>
    </source>
</evidence>
<keyword evidence="8" id="KW-1185">Reference proteome</keyword>
<dbReference type="Gene3D" id="3.30.40.10">
    <property type="entry name" value="Zinc/RING finger domain, C3HC4 (zinc finger)"/>
    <property type="match status" value="1"/>
</dbReference>
<feature type="region of interest" description="Disordered" evidence="5">
    <location>
        <begin position="84"/>
        <end position="140"/>
    </location>
</feature>
<gene>
    <name evidence="7" type="ORF">FOL47_008737</name>
</gene>
<feature type="compositionally biased region" description="Gly residues" evidence="5">
    <location>
        <begin position="97"/>
        <end position="106"/>
    </location>
</feature>
<comment type="caution">
    <text evidence="7">The sequence shown here is derived from an EMBL/GenBank/DDBJ whole genome shotgun (WGS) entry which is preliminary data.</text>
</comment>
<evidence type="ECO:0000256" key="2">
    <source>
        <dbReference type="ARBA" id="ARBA00022771"/>
    </source>
</evidence>
<dbReference type="Pfam" id="PF13639">
    <property type="entry name" value="zf-RING_2"/>
    <property type="match status" value="1"/>
</dbReference>